<dbReference type="GeneID" id="55475880"/>
<gene>
    <name evidence="1" type="ORF">CLSA_c35560</name>
</gene>
<dbReference type="KEGG" id="csb:CLSA_c35560"/>
<proteinExistence type="predicted"/>
<dbReference type="AlphaFoldDB" id="U5MYH0"/>
<keyword evidence="2" id="KW-1185">Reference proteome</keyword>
<sequence>MRQLDYTICCAKGKLRAIAGDHFIALPIKVKKLDVAALLDSNEVLKAGTLLTKDGKAVTTKTGTPAVTDAYGVVYEDVSFKGSMSQDGIAGNATEVVSLFVHGALYEEEVKFSDDTVTGGKDVEKAALKQIIFI</sequence>
<protein>
    <submittedName>
        <fullName evidence="1">Uncharacterized protein</fullName>
    </submittedName>
</protein>
<accession>U5MYH0</accession>
<dbReference type="RefSeq" id="WP_022747919.1">
    <property type="nucleotide sequence ID" value="NC_022571.1"/>
</dbReference>
<evidence type="ECO:0000313" key="1">
    <source>
        <dbReference type="EMBL" id="AGX44517.1"/>
    </source>
</evidence>
<organism evidence="1 2">
    <name type="scientific">Clostridium saccharobutylicum DSM 13864</name>
    <dbReference type="NCBI Taxonomy" id="1345695"/>
    <lineage>
        <taxon>Bacteria</taxon>
        <taxon>Bacillati</taxon>
        <taxon>Bacillota</taxon>
        <taxon>Clostridia</taxon>
        <taxon>Eubacteriales</taxon>
        <taxon>Clostridiaceae</taxon>
        <taxon>Clostridium</taxon>
    </lineage>
</organism>
<name>U5MYH0_CLOSA</name>
<dbReference type="eggNOG" id="ENOG5032JHS">
    <property type="taxonomic scope" value="Bacteria"/>
</dbReference>
<dbReference type="PATRIC" id="fig|1345695.10.peg.3001"/>
<reference evidence="1 2" key="1">
    <citation type="journal article" date="2013" name="Genome Announc.">
        <title>Complete Genome Sequence of the Solvent Producer Clostridium saccharobutylicum NCP262 (DSM 13864).</title>
        <authorList>
            <person name="Poehlein A."/>
            <person name="Hartwich K."/>
            <person name="Krabben P."/>
            <person name="Ehrenreich A."/>
            <person name="Liebl W."/>
            <person name="Durre P."/>
            <person name="Gottschalk G."/>
            <person name="Daniel R."/>
        </authorList>
    </citation>
    <scope>NUCLEOTIDE SEQUENCE [LARGE SCALE GENOMIC DNA]</scope>
    <source>
        <strain evidence="1">DSM 13864</strain>
    </source>
</reference>
<evidence type="ECO:0000313" key="2">
    <source>
        <dbReference type="Proteomes" id="UP000017118"/>
    </source>
</evidence>
<dbReference type="HOGENOM" id="CLU_156429_0_0_9"/>
<dbReference type="Proteomes" id="UP000017118">
    <property type="component" value="Chromosome"/>
</dbReference>
<dbReference type="OrthoDB" id="2063806at2"/>
<dbReference type="EMBL" id="CP006721">
    <property type="protein sequence ID" value="AGX44517.1"/>
    <property type="molecule type" value="Genomic_DNA"/>
</dbReference>